<keyword evidence="2" id="KW-1185">Reference proteome</keyword>
<name>A0ACC3M921_9PEZI</name>
<proteinExistence type="predicted"/>
<reference evidence="1" key="1">
    <citation type="submission" date="2023-07" db="EMBL/GenBank/DDBJ databases">
        <title>Black Yeasts Isolated from many extreme environments.</title>
        <authorList>
            <person name="Coleine C."/>
            <person name="Stajich J.E."/>
            <person name="Selbmann L."/>
        </authorList>
    </citation>
    <scope>NUCLEOTIDE SEQUENCE</scope>
    <source>
        <strain evidence="1">CCFEE 5714</strain>
    </source>
</reference>
<organism evidence="1 2">
    <name type="scientific">Vermiconidia calcicola</name>
    <dbReference type="NCBI Taxonomy" id="1690605"/>
    <lineage>
        <taxon>Eukaryota</taxon>
        <taxon>Fungi</taxon>
        <taxon>Dikarya</taxon>
        <taxon>Ascomycota</taxon>
        <taxon>Pezizomycotina</taxon>
        <taxon>Dothideomycetes</taxon>
        <taxon>Dothideomycetidae</taxon>
        <taxon>Mycosphaerellales</taxon>
        <taxon>Extremaceae</taxon>
        <taxon>Vermiconidia</taxon>
    </lineage>
</organism>
<protein>
    <submittedName>
        <fullName evidence="1">Uncharacterized protein</fullName>
    </submittedName>
</protein>
<gene>
    <name evidence="1" type="ORF">LTR37_021360</name>
</gene>
<evidence type="ECO:0000313" key="2">
    <source>
        <dbReference type="Proteomes" id="UP001281147"/>
    </source>
</evidence>
<sequence length="426" mass="47779">MGVVTSVTLVSLVSFGNTYWSSSVPISSPWQWIGFGLASTACLSIEGLNTVSSLPADHQWHVNLGLHLGAEAPGDDEEYLEYGSSMDGNPGYMSRPQYLRWGLHLAALILAGLSFVAVVWHAKIANLASPSASHASTDGLYHSSVALDVVIARYDEPALDVARHIPEVLDVPRIRRLDPTIRIYDKGAAMGNSPAFEVELQNILSTALLTPKIVFNTLPNIGRESETFLHHITTRWDKLANHTLFMQANVHYGPKKYTRRIQDYFVPSTGFHSLAQVRGYYSSCDRCHDRDWTEEPELLQEIYSKFNSGVGCKDVVLTERGQFIASAARVRGNKNETYQRWLQELRDPQSRLHTTLYTRSATSRKKDSLSAPRAGFTFERSWEVMLQCNEKRISDRCPSLLSGLLRWSLIYDGLTLEDCQCLDPQP</sequence>
<accession>A0ACC3M921</accession>
<dbReference type="Proteomes" id="UP001281147">
    <property type="component" value="Unassembled WGS sequence"/>
</dbReference>
<comment type="caution">
    <text evidence="1">The sequence shown here is derived from an EMBL/GenBank/DDBJ whole genome shotgun (WGS) entry which is preliminary data.</text>
</comment>
<evidence type="ECO:0000313" key="1">
    <source>
        <dbReference type="EMBL" id="KAK3679616.1"/>
    </source>
</evidence>
<dbReference type="EMBL" id="JAUTXU010000482">
    <property type="protein sequence ID" value="KAK3679616.1"/>
    <property type="molecule type" value="Genomic_DNA"/>
</dbReference>